<protein>
    <submittedName>
        <fullName evidence="1">Uncharacterized protein</fullName>
    </submittedName>
</protein>
<reference evidence="1 2" key="1">
    <citation type="submission" date="2013-03" db="EMBL/GenBank/DDBJ databases">
        <authorList>
            <person name="Linke B."/>
        </authorList>
    </citation>
    <scope>NUCLEOTIDE SEQUENCE [LARGE SCALE GENOMIC DNA]</scope>
    <source>
        <strain evidence="1 2">B13</strain>
    </source>
</reference>
<name>A0A024HGT9_PSEKB</name>
<accession>A0A024HGT9</accession>
<reference evidence="1 2" key="2">
    <citation type="submission" date="2014-05" db="EMBL/GenBank/DDBJ databases">
        <title>Genome sequence of the 3-chlorobenzoate degrading bacterium Pseudomonas knackmussii B13 shows multiple evidence for horizontal gene transfer.</title>
        <authorList>
            <person name="Miyazaki R."/>
            <person name="Bertelli C."/>
            <person name="Falquet L."/>
            <person name="Robinson-Rechavi M."/>
            <person name="Gharib W."/>
            <person name="Roy S."/>
            <person name="Van der Meer J.R."/>
        </authorList>
    </citation>
    <scope>NUCLEOTIDE SEQUENCE [LARGE SCALE GENOMIC DNA]</scope>
    <source>
        <strain evidence="1 2">B13</strain>
    </source>
</reference>
<dbReference type="HOGENOM" id="CLU_3156742_0_0_6"/>
<keyword evidence="2" id="KW-1185">Reference proteome</keyword>
<dbReference type="PATRIC" id="fig|1301098.3.peg.2928"/>
<sequence>MRLRCFFLGCQWSEGVLAHVGGMPMIYQRCSHCGAQRYLSVEEPEADVSDSGS</sequence>
<dbReference type="EMBL" id="HG322950">
    <property type="protein sequence ID" value="CDF84255.1"/>
    <property type="molecule type" value="Genomic_DNA"/>
</dbReference>
<dbReference type="RefSeq" id="WP_277914522.1">
    <property type="nucleotide sequence ID" value="NZ_HG322950.1"/>
</dbReference>
<dbReference type="KEGG" id="pkc:PKB_2908"/>
<dbReference type="AlphaFoldDB" id="A0A024HGT9"/>
<evidence type="ECO:0000313" key="2">
    <source>
        <dbReference type="Proteomes" id="UP000025241"/>
    </source>
</evidence>
<organism evidence="1 2">
    <name type="scientific">Pseudomonas knackmussii (strain DSM 6978 / CCUG 54928 / LMG 23759 / B13)</name>
    <dbReference type="NCBI Taxonomy" id="1301098"/>
    <lineage>
        <taxon>Bacteria</taxon>
        <taxon>Pseudomonadati</taxon>
        <taxon>Pseudomonadota</taxon>
        <taxon>Gammaproteobacteria</taxon>
        <taxon>Pseudomonadales</taxon>
        <taxon>Pseudomonadaceae</taxon>
        <taxon>Pseudomonas</taxon>
    </lineage>
</organism>
<gene>
    <name evidence="1" type="ORF">PKB_2908</name>
</gene>
<dbReference type="InterPro" id="IPR048088">
    <property type="entry name" value="Cys_rich_PSPA7_2676-like"/>
</dbReference>
<proteinExistence type="predicted"/>
<evidence type="ECO:0000313" key="1">
    <source>
        <dbReference type="EMBL" id="CDF84255.1"/>
    </source>
</evidence>
<dbReference type="Proteomes" id="UP000025241">
    <property type="component" value="Chromosome I"/>
</dbReference>
<dbReference type="NCBIfam" id="NF041603">
    <property type="entry name" value="Cys_rich_47"/>
    <property type="match status" value="1"/>
</dbReference>